<feature type="domain" description="DUF4396" evidence="2">
    <location>
        <begin position="90"/>
        <end position="231"/>
    </location>
</feature>
<name>A0A5P2G425_9BACT</name>
<feature type="transmembrane region" description="Helical" evidence="1">
    <location>
        <begin position="130"/>
        <end position="149"/>
    </location>
</feature>
<keyword evidence="1" id="KW-0472">Membrane</keyword>
<dbReference type="Pfam" id="PF14342">
    <property type="entry name" value="DUF4396"/>
    <property type="match status" value="1"/>
</dbReference>
<keyword evidence="4" id="KW-1185">Reference proteome</keyword>
<evidence type="ECO:0000259" key="2">
    <source>
        <dbReference type="Pfam" id="PF14342"/>
    </source>
</evidence>
<evidence type="ECO:0000313" key="3">
    <source>
        <dbReference type="EMBL" id="QES90255.1"/>
    </source>
</evidence>
<dbReference type="InterPro" id="IPR025509">
    <property type="entry name" value="DUF4396"/>
</dbReference>
<feature type="transmembrane region" description="Helical" evidence="1">
    <location>
        <begin position="170"/>
        <end position="190"/>
    </location>
</feature>
<protein>
    <submittedName>
        <fullName evidence="3">DUF4396 domain-containing protein</fullName>
    </submittedName>
</protein>
<keyword evidence="1" id="KW-0812">Transmembrane</keyword>
<evidence type="ECO:0000256" key="1">
    <source>
        <dbReference type="SAM" id="Phobius"/>
    </source>
</evidence>
<reference evidence="3 4" key="1">
    <citation type="submission" date="2019-09" db="EMBL/GenBank/DDBJ databases">
        <title>Complete genome sequence of Arachidicoccus sp. B3-10 isolated from apple orchard soil.</title>
        <authorList>
            <person name="Kim H.S."/>
            <person name="Han K.-I."/>
            <person name="Suh M.K."/>
            <person name="Lee K.C."/>
            <person name="Eom M.K."/>
            <person name="Kim J.-S."/>
            <person name="Kang S.W."/>
            <person name="Sin Y."/>
            <person name="Lee J.-S."/>
        </authorList>
    </citation>
    <scope>NUCLEOTIDE SEQUENCE [LARGE SCALE GENOMIC DNA]</scope>
    <source>
        <strain evidence="3 4">B3-10</strain>
    </source>
</reference>
<feature type="transmembrane region" description="Helical" evidence="1">
    <location>
        <begin position="40"/>
        <end position="57"/>
    </location>
</feature>
<gene>
    <name evidence="3" type="ORF">E0W69_016895</name>
</gene>
<dbReference type="KEGG" id="arac:E0W69_016895"/>
<accession>A0A5P2G425</accession>
<sequence length="234" mass="26571">MEILYIISIVYLSFGILSFGYILFRIFITGQRQSMSIMNIVWPITGLYLAPIAVILFNKRSNTSHKMSLMDMKIPMHTTMKMSSPKVNLKSTSQSTMHCGSGCTIGDAISEPLMFIFPIAIVQNSLYNKWIIQFIFAFVTGILFQYIAIKQMQPKRSFSKIIVKALKADTLSLIFWQIGMYGGMAIAMSILPKNSMRPTTSIYWFCMQLAMILGFCTAFPINYLLLKKGIKDPM</sequence>
<evidence type="ECO:0000313" key="4">
    <source>
        <dbReference type="Proteomes" id="UP000292424"/>
    </source>
</evidence>
<proteinExistence type="predicted"/>
<organism evidence="3 4">
    <name type="scientific">Rhizosphaericola mali</name>
    <dbReference type="NCBI Taxonomy" id="2545455"/>
    <lineage>
        <taxon>Bacteria</taxon>
        <taxon>Pseudomonadati</taxon>
        <taxon>Bacteroidota</taxon>
        <taxon>Chitinophagia</taxon>
        <taxon>Chitinophagales</taxon>
        <taxon>Chitinophagaceae</taxon>
        <taxon>Rhizosphaericola</taxon>
    </lineage>
</organism>
<feature type="transmembrane region" description="Helical" evidence="1">
    <location>
        <begin position="202"/>
        <end position="226"/>
    </location>
</feature>
<dbReference type="EMBL" id="CP044016">
    <property type="protein sequence ID" value="QES90255.1"/>
    <property type="molecule type" value="Genomic_DNA"/>
</dbReference>
<dbReference type="Proteomes" id="UP000292424">
    <property type="component" value="Chromosome"/>
</dbReference>
<keyword evidence="1" id="KW-1133">Transmembrane helix</keyword>
<dbReference type="OrthoDB" id="510720at2"/>
<feature type="transmembrane region" description="Helical" evidence="1">
    <location>
        <begin position="6"/>
        <end position="28"/>
    </location>
</feature>
<dbReference type="AlphaFoldDB" id="A0A5P2G425"/>